<comment type="subcellular location">
    <subcellularLocation>
        <location evidence="1">Membrane</location>
        <topology evidence="1">Multi-pass membrane protein</topology>
    </subcellularLocation>
</comment>
<evidence type="ECO:0000256" key="2">
    <source>
        <dbReference type="ARBA" id="ARBA00022692"/>
    </source>
</evidence>
<sequence>MSVLIRRNVKLYFRDKSAVFFSLLAVIIIIGLYALFLGGVWLPSQLTGIPSVDYLMNSWLMAGLLSVVSVTTTMGAFGIMIEDKTRRIDRDFFASPVKRSGIAAGYIGSSFLIGVIMSLITAVLAEFYITSKGGEWLSAESLLTVFGLILLATLTNTSLVCFLVSFFNSQNAFGTASSIIGTLIGFLTGIYLPIGELPASVQTVIKLFPPSHAALLFRQVMMEAPMKTAFAGAPSDTVRQFKEYMGIEFSVGGQELAPWVSVVVLLASAVVFYGLSVLNLSRKKKD</sequence>
<dbReference type="PIRSF" id="PIRSF006648">
    <property type="entry name" value="DrrB"/>
    <property type="match status" value="1"/>
</dbReference>
<feature type="transmembrane region" description="Helical" evidence="5">
    <location>
        <begin position="141"/>
        <end position="166"/>
    </location>
</feature>
<feature type="transmembrane region" description="Helical" evidence="5">
    <location>
        <begin position="102"/>
        <end position="129"/>
    </location>
</feature>
<feature type="transmembrane region" description="Helical" evidence="5">
    <location>
        <begin position="173"/>
        <end position="194"/>
    </location>
</feature>
<evidence type="ECO:0000256" key="5">
    <source>
        <dbReference type="SAM" id="Phobius"/>
    </source>
</evidence>
<dbReference type="InterPro" id="IPR000412">
    <property type="entry name" value="ABC_2_transport"/>
</dbReference>
<evidence type="ECO:0000256" key="3">
    <source>
        <dbReference type="ARBA" id="ARBA00022989"/>
    </source>
</evidence>
<feature type="transmembrane region" description="Helical" evidence="5">
    <location>
        <begin position="259"/>
        <end position="280"/>
    </location>
</feature>
<dbReference type="KEGG" id="cfem:HCR03_06785"/>
<dbReference type="OrthoDB" id="162334at2"/>
<dbReference type="EMBL" id="VWXL01000053">
    <property type="protein sequence ID" value="MVB11258.1"/>
    <property type="molecule type" value="Genomic_DNA"/>
</dbReference>
<dbReference type="RefSeq" id="WP_156990557.1">
    <property type="nucleotide sequence ID" value="NZ_CP060286.1"/>
</dbReference>
<proteinExistence type="predicted"/>
<dbReference type="GO" id="GO:0043190">
    <property type="term" value="C:ATP-binding cassette (ABC) transporter complex"/>
    <property type="evidence" value="ECO:0007669"/>
    <property type="project" value="InterPro"/>
</dbReference>
<keyword evidence="4 5" id="KW-0472">Membrane</keyword>
<protein>
    <submittedName>
        <fullName evidence="8">ABC transporter permease</fullName>
    </submittedName>
    <submittedName>
        <fullName evidence="7">ABC-2 family transporter protein</fullName>
    </submittedName>
</protein>
<accession>A0A7G8TE91</accession>
<keyword evidence="3 5" id="KW-1133">Transmembrane helix</keyword>
<dbReference type="Proteomes" id="UP000515909">
    <property type="component" value="Chromosome"/>
</dbReference>
<evidence type="ECO:0000313" key="9">
    <source>
        <dbReference type="Proteomes" id="UP000469440"/>
    </source>
</evidence>
<dbReference type="GO" id="GO:0140359">
    <property type="term" value="F:ABC-type transporter activity"/>
    <property type="evidence" value="ECO:0007669"/>
    <property type="project" value="InterPro"/>
</dbReference>
<evidence type="ECO:0000256" key="4">
    <source>
        <dbReference type="ARBA" id="ARBA00023136"/>
    </source>
</evidence>
<feature type="transmembrane region" description="Helical" evidence="5">
    <location>
        <begin position="54"/>
        <end position="81"/>
    </location>
</feature>
<evidence type="ECO:0000313" key="10">
    <source>
        <dbReference type="Proteomes" id="UP000515909"/>
    </source>
</evidence>
<dbReference type="PANTHER" id="PTHR43229:SF2">
    <property type="entry name" value="NODULATION PROTEIN J"/>
    <property type="match status" value="1"/>
</dbReference>
<evidence type="ECO:0000259" key="6">
    <source>
        <dbReference type="Pfam" id="PF12698"/>
    </source>
</evidence>
<dbReference type="Proteomes" id="UP000469440">
    <property type="component" value="Unassembled WGS sequence"/>
</dbReference>
<dbReference type="Pfam" id="PF12698">
    <property type="entry name" value="ABC2_membrane_3"/>
    <property type="match status" value="1"/>
</dbReference>
<accession>A0A6N8I027</accession>
<reference evidence="7 9" key="1">
    <citation type="submission" date="2019-09" db="EMBL/GenBank/DDBJ databases">
        <title>Genome sequence of Clostridium sp. EA1.</title>
        <authorList>
            <person name="Poehlein A."/>
            <person name="Bengelsdorf F.R."/>
            <person name="Daniel R."/>
        </authorList>
    </citation>
    <scope>NUCLEOTIDE SEQUENCE [LARGE SCALE GENOMIC DNA]</scope>
    <source>
        <strain evidence="7 9">EA1</strain>
    </source>
</reference>
<evidence type="ECO:0000313" key="8">
    <source>
        <dbReference type="EMBL" id="QNK41932.1"/>
    </source>
</evidence>
<feature type="domain" description="ABC-2 type transporter transmembrane" evidence="6">
    <location>
        <begin position="52"/>
        <end position="278"/>
    </location>
</feature>
<name>A0A6N8I027_9FIRM</name>
<dbReference type="InterPro" id="IPR051784">
    <property type="entry name" value="Nod_factor_ABC_transporter"/>
</dbReference>
<reference evidence="8 10" key="2">
    <citation type="submission" date="2020-08" db="EMBL/GenBank/DDBJ databases">
        <title>The isolate Caproiciproducens sp. 7D4C2 produces n-caproate at mildly acidic conditions from hexoses: genome and rBOX comparison with related strains and chain-elongating bacteria.</title>
        <authorList>
            <person name="Esquivel-Elizondo S."/>
            <person name="Bagci C."/>
            <person name="Temovska M."/>
            <person name="Jeon B.S."/>
            <person name="Bessarab I."/>
            <person name="Williams R.B.H."/>
            <person name="Huson D.H."/>
            <person name="Angenent L.T."/>
        </authorList>
    </citation>
    <scope>NUCLEOTIDE SEQUENCE [LARGE SCALE GENOMIC DNA]</scope>
    <source>
        <strain evidence="8 10">7D4C2</strain>
    </source>
</reference>
<feature type="transmembrane region" description="Helical" evidence="5">
    <location>
        <begin position="20"/>
        <end position="42"/>
    </location>
</feature>
<keyword evidence="2 5" id="KW-0812">Transmembrane</keyword>
<dbReference type="InterPro" id="IPR013525">
    <property type="entry name" value="ABC2_TM"/>
</dbReference>
<gene>
    <name evidence="7" type="ORF">CAFE_19660</name>
    <name evidence="8" type="ORF">HCR03_06785</name>
</gene>
<keyword evidence="9" id="KW-1185">Reference proteome</keyword>
<evidence type="ECO:0000313" key="7">
    <source>
        <dbReference type="EMBL" id="MVB11258.1"/>
    </source>
</evidence>
<dbReference type="AlphaFoldDB" id="A0A6N8I027"/>
<dbReference type="EMBL" id="CP060286">
    <property type="protein sequence ID" value="QNK41932.1"/>
    <property type="molecule type" value="Genomic_DNA"/>
</dbReference>
<dbReference type="PANTHER" id="PTHR43229">
    <property type="entry name" value="NODULATION PROTEIN J"/>
    <property type="match status" value="1"/>
</dbReference>
<organism evidence="7 9">
    <name type="scientific">Caproicibacter fermentans</name>
    <dbReference type="NCBI Taxonomy" id="2576756"/>
    <lineage>
        <taxon>Bacteria</taxon>
        <taxon>Bacillati</taxon>
        <taxon>Bacillota</taxon>
        <taxon>Clostridia</taxon>
        <taxon>Eubacteriales</taxon>
        <taxon>Acutalibacteraceae</taxon>
        <taxon>Caproicibacter</taxon>
    </lineage>
</organism>
<evidence type="ECO:0000256" key="1">
    <source>
        <dbReference type="ARBA" id="ARBA00004141"/>
    </source>
</evidence>